<gene>
    <name evidence="9" type="ORF">VDGE_07251</name>
</gene>
<keyword evidence="3 6" id="KW-0560">Oxidoreductase</keyword>
<dbReference type="SUPFAM" id="SSF51905">
    <property type="entry name" value="FAD/NAD(P)-binding domain"/>
    <property type="match status" value="1"/>
</dbReference>
<dbReference type="PRINTS" id="PR00757">
    <property type="entry name" value="AMINEOXDASEF"/>
</dbReference>
<dbReference type="Gene3D" id="1.10.405.10">
    <property type="entry name" value="Guanine Nucleotide Dissociation Inhibitor, domain 1"/>
    <property type="match status" value="1"/>
</dbReference>
<dbReference type="InterPro" id="IPR002937">
    <property type="entry name" value="Amino_oxidase"/>
</dbReference>
<dbReference type="PANTHER" id="PTHR43563">
    <property type="entry name" value="AMINE OXIDASE"/>
    <property type="match status" value="1"/>
</dbReference>
<evidence type="ECO:0000259" key="8">
    <source>
        <dbReference type="Pfam" id="PF01593"/>
    </source>
</evidence>
<evidence type="ECO:0000256" key="4">
    <source>
        <dbReference type="ARBA" id="ARBA00048448"/>
    </source>
</evidence>
<sequence>MLGSTVAVVCFELVMRNSRTGLIFTSSQTHNTTRLHLVHTLNMYTKHGARLLLSVSLLLRAVLGVAAVQVSRPWTPADGHLGDSSNGCDQSPPLPPSEVDVIVVGGGFSGLTAAYELQQSGYTTLVLEATHLLGGKSRSQRLKIGPGIAELGATWINNKTQKTVYEYSQRFGFDTVVQYNDGDTIFQGEDGRVTRSTPSDDSEPEDSELALQEAAWSLLIEESAAKIDISDWDSFPEKKDVSFADWLDIYKMWEKPHLRALSRGLSRAIVGREPEDIGAHYFLDYIKSGGGLRSLMFEDQEGAQFQWIKQGTTAIATSLAEAMTPGSVLIYSPVHSVVQQSDMSIVTIESGQSFRANKVIIAVTQNVYNKITFSPPLPCDKRNLVSHTKPGIYAKMALTYSNSWWRDAGLVGKFTSLAGPACFGWEISDASQDLHALMVFIAGSIAEKWGALPADEKETAVIEHLAEIFGKELANEARDVREVQYVEWTTEEYFLGGPTTTLGAGMLRKYGAVMREPFENLHFAGTETAFEWKGYLEGAVTAGQRAAQEVVDGLTEIKEA</sequence>
<dbReference type="InterPro" id="IPR050703">
    <property type="entry name" value="Flavin_MAO"/>
</dbReference>
<feature type="binding site" evidence="5">
    <location>
        <position position="527"/>
    </location>
    <ligand>
        <name>FAD</name>
        <dbReference type="ChEBI" id="CHEBI:57692"/>
    </ligand>
</feature>
<keyword evidence="6" id="KW-0285">Flavoprotein</keyword>
<dbReference type="SUPFAM" id="SSF54373">
    <property type="entry name" value="FAD-linked reductases, C-terminal domain"/>
    <property type="match status" value="1"/>
</dbReference>
<comment type="cofactor">
    <cofactor evidence="1 6">
        <name>FAD</name>
        <dbReference type="ChEBI" id="CHEBI:57692"/>
    </cofactor>
</comment>
<comment type="catalytic activity">
    <reaction evidence="4">
        <text>a secondary aliphatic amine + O2 + H2O = a primary amine + an aldehyde + H2O2</text>
        <dbReference type="Rhea" id="RHEA:26414"/>
        <dbReference type="ChEBI" id="CHEBI:15377"/>
        <dbReference type="ChEBI" id="CHEBI:15379"/>
        <dbReference type="ChEBI" id="CHEBI:16240"/>
        <dbReference type="ChEBI" id="CHEBI:17478"/>
        <dbReference type="ChEBI" id="CHEBI:58855"/>
        <dbReference type="ChEBI" id="CHEBI:65296"/>
        <dbReference type="EC" id="1.4.3.4"/>
    </reaction>
</comment>
<keyword evidence="6" id="KW-0274">FAD</keyword>
<comment type="similarity">
    <text evidence="2 6">Belongs to the flavin monoamine oxidase family.</text>
</comment>
<dbReference type="Gene3D" id="3.50.50.60">
    <property type="entry name" value="FAD/NAD(P)-binding domain"/>
    <property type="match status" value="1"/>
</dbReference>
<feature type="binding site" evidence="5">
    <location>
        <position position="440"/>
    </location>
    <ligand>
        <name>substrate</name>
    </ligand>
</feature>
<evidence type="ECO:0000256" key="7">
    <source>
        <dbReference type="SAM" id="MobiDB-lite"/>
    </source>
</evidence>
<comment type="caution">
    <text evidence="9">The sequence shown here is derived from an EMBL/GenBank/DDBJ whole genome shotgun (WGS) entry which is preliminary data.</text>
</comment>
<name>A0A444RLZ6_VERDA</name>
<feature type="binding site" evidence="5">
    <location>
        <position position="109"/>
    </location>
    <ligand>
        <name>FAD</name>
        <dbReference type="ChEBI" id="CHEBI:57692"/>
    </ligand>
</feature>
<organism evidence="9 10">
    <name type="scientific">Verticillium dahliae</name>
    <name type="common">Verticillium wilt</name>
    <dbReference type="NCBI Taxonomy" id="27337"/>
    <lineage>
        <taxon>Eukaryota</taxon>
        <taxon>Fungi</taxon>
        <taxon>Dikarya</taxon>
        <taxon>Ascomycota</taxon>
        <taxon>Pezizomycotina</taxon>
        <taxon>Sordariomycetes</taxon>
        <taxon>Hypocreomycetidae</taxon>
        <taxon>Glomerellales</taxon>
        <taxon>Plectosphaerellaceae</taxon>
        <taxon>Verticillium</taxon>
    </lineage>
</organism>
<dbReference type="Proteomes" id="UP000288725">
    <property type="component" value="Chromosome 5"/>
</dbReference>
<feature type="binding site" evidence="5">
    <location>
        <begin position="128"/>
        <end position="129"/>
    </location>
    <ligand>
        <name>FAD</name>
        <dbReference type="ChEBI" id="CHEBI:57692"/>
    </ligand>
</feature>
<dbReference type="InterPro" id="IPR001613">
    <property type="entry name" value="Flavin_amine_oxidase"/>
</dbReference>
<evidence type="ECO:0000256" key="6">
    <source>
        <dbReference type="RuleBase" id="RU362067"/>
    </source>
</evidence>
<dbReference type="Gene3D" id="3.90.660.10">
    <property type="match status" value="1"/>
</dbReference>
<evidence type="ECO:0000256" key="1">
    <source>
        <dbReference type="ARBA" id="ARBA00001974"/>
    </source>
</evidence>
<feature type="region of interest" description="Disordered" evidence="7">
    <location>
        <begin position="187"/>
        <end position="207"/>
    </location>
</feature>
<proteinExistence type="inferred from homology"/>
<dbReference type="GO" id="GO:0097621">
    <property type="term" value="F:monoamine oxidase activity"/>
    <property type="evidence" value="ECO:0007669"/>
    <property type="project" value="UniProtKB-EC"/>
</dbReference>
<dbReference type="EMBL" id="RSDZ01000143">
    <property type="protein sequence ID" value="RXG42263.1"/>
    <property type="molecule type" value="Genomic_DNA"/>
</dbReference>
<reference evidence="9 10" key="1">
    <citation type="submission" date="2018-12" db="EMBL/GenBank/DDBJ databases">
        <title>Genome of Verticillium dahliae isolate Getta Getta.</title>
        <authorList>
            <person name="Gardiner D.M."/>
        </authorList>
    </citation>
    <scope>NUCLEOTIDE SEQUENCE [LARGE SCALE GENOMIC DNA]</scope>
    <source>
        <strain evidence="9 10">Getta Getta</strain>
    </source>
</reference>
<feature type="domain" description="Amine oxidase" evidence="8">
    <location>
        <begin position="108"/>
        <end position="550"/>
    </location>
</feature>
<dbReference type="AlphaFoldDB" id="A0A444RLZ6"/>
<feature type="binding site" evidence="5">
    <location>
        <position position="334"/>
    </location>
    <ligand>
        <name>FAD</name>
        <dbReference type="ChEBI" id="CHEBI:57692"/>
    </ligand>
</feature>
<dbReference type="Pfam" id="PF01593">
    <property type="entry name" value="Amino_oxidase"/>
    <property type="match status" value="1"/>
</dbReference>
<evidence type="ECO:0000256" key="5">
    <source>
        <dbReference type="PIRSR" id="PIRSR601613-1"/>
    </source>
</evidence>
<accession>A0A444RLZ6</accession>
<dbReference type="EC" id="1.4.3.-" evidence="6"/>
<dbReference type="InterPro" id="IPR036188">
    <property type="entry name" value="FAD/NAD-bd_sf"/>
</dbReference>
<protein>
    <recommendedName>
        <fullName evidence="6">Amine oxidase</fullName>
        <ecNumber evidence="6">1.4.3.-</ecNumber>
    </recommendedName>
</protein>
<evidence type="ECO:0000256" key="3">
    <source>
        <dbReference type="ARBA" id="ARBA00023002"/>
    </source>
</evidence>
<dbReference type="PANTHER" id="PTHR43563:SF14">
    <property type="entry name" value="AMINE OXIDASE"/>
    <property type="match status" value="1"/>
</dbReference>
<evidence type="ECO:0000313" key="9">
    <source>
        <dbReference type="EMBL" id="RXG42263.1"/>
    </source>
</evidence>
<evidence type="ECO:0000256" key="2">
    <source>
        <dbReference type="ARBA" id="ARBA00005995"/>
    </source>
</evidence>
<evidence type="ECO:0000313" key="10">
    <source>
        <dbReference type="Proteomes" id="UP000288725"/>
    </source>
</evidence>